<accession>A0A0N0GQ06</accession>
<feature type="chain" id="PRO_5005849753" description="PsiF repeat protein" evidence="2">
    <location>
        <begin position="25"/>
        <end position="103"/>
    </location>
</feature>
<dbReference type="EMBL" id="LAQT01000003">
    <property type="protein sequence ID" value="KPC54284.1"/>
    <property type="molecule type" value="Genomic_DNA"/>
</dbReference>
<protein>
    <recommendedName>
        <fullName evidence="5">PsiF repeat protein</fullName>
    </recommendedName>
</protein>
<evidence type="ECO:0000256" key="2">
    <source>
        <dbReference type="SAM" id="SignalP"/>
    </source>
</evidence>
<proteinExistence type="predicted"/>
<keyword evidence="4" id="KW-1185">Reference proteome</keyword>
<evidence type="ECO:0000313" key="3">
    <source>
        <dbReference type="EMBL" id="KPC54284.1"/>
    </source>
</evidence>
<dbReference type="RefSeq" id="WP_053936969.1">
    <property type="nucleotide sequence ID" value="NZ_LAQT01000003.1"/>
</dbReference>
<reference evidence="3 4" key="1">
    <citation type="submission" date="2015-07" db="EMBL/GenBank/DDBJ databases">
        <title>Draft genome sequence of the Amantichitinum ursilacus IGB-41, a new chitin-degrading bacterium.</title>
        <authorList>
            <person name="Kirstahler P."/>
            <person name="Guenther M."/>
            <person name="Grumaz C."/>
            <person name="Rupp S."/>
            <person name="Zibek S."/>
            <person name="Sohn K."/>
        </authorList>
    </citation>
    <scope>NUCLEOTIDE SEQUENCE [LARGE SCALE GENOMIC DNA]</scope>
    <source>
        <strain evidence="3 4">IGB-41</strain>
    </source>
</reference>
<name>A0A0N0GQ06_9NEIS</name>
<feature type="signal peptide" evidence="2">
    <location>
        <begin position="1"/>
        <end position="24"/>
    </location>
</feature>
<gene>
    <name evidence="3" type="ORF">WG78_06530</name>
</gene>
<organism evidence="3 4">
    <name type="scientific">Amantichitinum ursilacus</name>
    <dbReference type="NCBI Taxonomy" id="857265"/>
    <lineage>
        <taxon>Bacteria</taxon>
        <taxon>Pseudomonadati</taxon>
        <taxon>Pseudomonadota</taxon>
        <taxon>Betaproteobacteria</taxon>
        <taxon>Neisseriales</taxon>
        <taxon>Chitinibacteraceae</taxon>
        <taxon>Amantichitinum</taxon>
    </lineage>
</organism>
<evidence type="ECO:0000313" key="4">
    <source>
        <dbReference type="Proteomes" id="UP000037939"/>
    </source>
</evidence>
<evidence type="ECO:0008006" key="5">
    <source>
        <dbReference type="Google" id="ProtNLM"/>
    </source>
</evidence>
<evidence type="ECO:0000256" key="1">
    <source>
        <dbReference type="SAM" id="MobiDB-lite"/>
    </source>
</evidence>
<feature type="region of interest" description="Disordered" evidence="1">
    <location>
        <begin position="28"/>
        <end position="56"/>
    </location>
</feature>
<sequence length="103" mass="10875">MKKVTSLLCLLSATLLIGSGMAYADDAADATTPTPKASKHKSSEAKAAARKEAKANSKEVMDKFATLPKSEYPAACKDLSAQIKAGKKGLNEAYNTYCMKSPT</sequence>
<keyword evidence="2" id="KW-0732">Signal</keyword>
<comment type="caution">
    <text evidence="3">The sequence shown here is derived from an EMBL/GenBank/DDBJ whole genome shotgun (WGS) entry which is preliminary data.</text>
</comment>
<dbReference type="AlphaFoldDB" id="A0A0N0GQ06"/>
<dbReference type="Proteomes" id="UP000037939">
    <property type="component" value="Unassembled WGS sequence"/>
</dbReference>
<feature type="compositionally biased region" description="Basic and acidic residues" evidence="1">
    <location>
        <begin position="41"/>
        <end position="56"/>
    </location>
</feature>